<dbReference type="Pfam" id="PF17871">
    <property type="entry name" value="AAA_lid_9"/>
    <property type="match status" value="1"/>
</dbReference>
<dbReference type="Gene3D" id="3.40.50.300">
    <property type="entry name" value="P-loop containing nucleotide triphosphate hydrolases"/>
    <property type="match status" value="2"/>
</dbReference>
<dbReference type="Gene3D" id="1.10.8.60">
    <property type="match status" value="2"/>
</dbReference>
<feature type="domain" description="AAA+ ATPase" evidence="4">
    <location>
        <begin position="205"/>
        <end position="350"/>
    </location>
</feature>
<sequence length="754" mass="81957">MTMLTIDLHQLIRRLTPPLMTALEEAAQECVRRRHCAVTPLHWLLVIADCRELAWCAAPADNTALQYSLNDALALLPQAADASPVFAPELTELLKQLWLHVSLNHGGQHISEIHILQLLRQTACSGIPPAVTAWAQSLDPQWLAQQITALPQPSAPAVPCNTGGETLLSAYARDLTALARAGKLDPVIGRDSEIRQILDIFCRRRQNSPIMVGEAGVGKTAIAEGLAQQICDGNVPERLRGCEVWELDLTALQAGAAMKGEFEQRLKNLLAEIRAGSSEKIIFIDEAHTLIGAGGTAGQGDAANILKPALARGEFRALAATTWSEYKQFIEPDPALTRRFQPVKIAPPDEATTLTILSTLKPVLEQHHGLPVTDAACEAAVRLSVRYLPERQLPDKAISLLDTACAGLSVSQSVTPDSAAEAVDDNHIAAVIALWTGIPAGHLAADDISRLSSLEEKVAERVIGQTAPVAAVAQAIRIARSGLNNPQRPQGVFLMCGPGGTGKTETALALCEALCGDERRMVTLNMTEFKEPHKVSMLLGAPAGYTGYGKGGVLTEAVRRNPYTILLLDEMEKAHPAIHDVFYQIFDKGRITDSEGREVDFRHTIIIMTSNAAEDEIVAHCRDERPGVTELVPLIFPALLRHFRPSFLGRTTIIPYYPLNDTERAAIARLVLDRVGKRIHETYQCEFSYSDELATYLLSLPYSAETGARAVEQGVTGKLLPQIAEACIEKRRQQTAITRVLLSVTDNKPVVSID</sequence>
<dbReference type="GO" id="GO:0016887">
    <property type="term" value="F:ATP hydrolysis activity"/>
    <property type="evidence" value="ECO:0007669"/>
    <property type="project" value="InterPro"/>
</dbReference>
<dbReference type="InterPro" id="IPR001270">
    <property type="entry name" value="ClpA/B"/>
</dbReference>
<evidence type="ECO:0000259" key="5">
    <source>
        <dbReference type="SMART" id="SM01086"/>
    </source>
</evidence>
<dbReference type="InterPro" id="IPR019489">
    <property type="entry name" value="Clp_ATPase_C"/>
</dbReference>
<name>A0AAU8ZR39_MORMO</name>
<dbReference type="Gene3D" id="1.10.1780.10">
    <property type="entry name" value="Clp, N-terminal domain"/>
    <property type="match status" value="1"/>
</dbReference>
<evidence type="ECO:0000256" key="1">
    <source>
        <dbReference type="ARBA" id="ARBA00022741"/>
    </source>
</evidence>
<dbReference type="Pfam" id="PF10431">
    <property type="entry name" value="ClpB_D2-small"/>
    <property type="match status" value="1"/>
</dbReference>
<keyword evidence="1" id="KW-0547">Nucleotide-binding</keyword>
<dbReference type="Proteomes" id="UP000244682">
    <property type="component" value="Chromosome"/>
</dbReference>
<evidence type="ECO:0000313" key="6">
    <source>
        <dbReference type="EMBL" id="AWC95661.1"/>
    </source>
</evidence>
<dbReference type="InterPro" id="IPR050130">
    <property type="entry name" value="ClpA_ClpB"/>
</dbReference>
<dbReference type="InterPro" id="IPR027417">
    <property type="entry name" value="P-loop_NTPase"/>
</dbReference>
<accession>A0AAU8ZR39</accession>
<gene>
    <name evidence="6" type="ORF">AM380_19490</name>
</gene>
<protein>
    <submittedName>
        <fullName evidence="6">Type VI secretion system ATPase TssH</fullName>
    </submittedName>
</protein>
<dbReference type="PANTHER" id="PTHR11638:SF184">
    <property type="entry name" value="ATPASE WITH CHAPERONE ACTIVITY"/>
    <property type="match status" value="1"/>
</dbReference>
<keyword evidence="3" id="KW-0143">Chaperone</keyword>
<dbReference type="InterPro" id="IPR036628">
    <property type="entry name" value="Clp_N_dom_sf"/>
</dbReference>
<dbReference type="InterPro" id="IPR018368">
    <property type="entry name" value="ClpA/B_CS1"/>
</dbReference>
<dbReference type="InterPro" id="IPR003593">
    <property type="entry name" value="AAA+_ATPase"/>
</dbReference>
<evidence type="ECO:0000256" key="3">
    <source>
        <dbReference type="ARBA" id="ARBA00023186"/>
    </source>
</evidence>
<evidence type="ECO:0000256" key="2">
    <source>
        <dbReference type="ARBA" id="ARBA00022840"/>
    </source>
</evidence>
<dbReference type="PROSITE" id="PS00870">
    <property type="entry name" value="CLPAB_1"/>
    <property type="match status" value="1"/>
</dbReference>
<dbReference type="SUPFAM" id="SSF81923">
    <property type="entry name" value="Double Clp-N motif"/>
    <property type="match status" value="1"/>
</dbReference>
<evidence type="ECO:0000259" key="4">
    <source>
        <dbReference type="SMART" id="SM00382"/>
    </source>
</evidence>
<keyword evidence="2" id="KW-0067">ATP-binding</keyword>
<dbReference type="InterPro" id="IPR041546">
    <property type="entry name" value="ClpA/ClpB_AAA_lid"/>
</dbReference>
<proteinExistence type="predicted"/>
<dbReference type="SMART" id="SM01086">
    <property type="entry name" value="ClpB_D2-small"/>
    <property type="match status" value="1"/>
</dbReference>
<dbReference type="GO" id="GO:0005524">
    <property type="term" value="F:ATP binding"/>
    <property type="evidence" value="ECO:0007669"/>
    <property type="project" value="UniProtKB-KW"/>
</dbReference>
<dbReference type="PRINTS" id="PR00300">
    <property type="entry name" value="CLPPROTEASEA"/>
</dbReference>
<organism evidence="6 7">
    <name type="scientific">Morganella morganii</name>
    <name type="common">Proteus morganii</name>
    <dbReference type="NCBI Taxonomy" id="582"/>
    <lineage>
        <taxon>Bacteria</taxon>
        <taxon>Pseudomonadati</taxon>
        <taxon>Pseudomonadota</taxon>
        <taxon>Gammaproteobacteria</taxon>
        <taxon>Enterobacterales</taxon>
        <taxon>Morganellaceae</taxon>
        <taxon>Morganella</taxon>
    </lineage>
</organism>
<dbReference type="GO" id="GO:0005737">
    <property type="term" value="C:cytoplasm"/>
    <property type="evidence" value="ECO:0007669"/>
    <property type="project" value="TreeGrafter"/>
</dbReference>
<dbReference type="SUPFAM" id="SSF52540">
    <property type="entry name" value="P-loop containing nucleoside triphosphate hydrolases"/>
    <property type="match status" value="2"/>
</dbReference>
<dbReference type="GO" id="GO:0034605">
    <property type="term" value="P:cellular response to heat"/>
    <property type="evidence" value="ECO:0007669"/>
    <property type="project" value="TreeGrafter"/>
</dbReference>
<feature type="domain" description="Clp ATPase C-terminal" evidence="5">
    <location>
        <begin position="659"/>
        <end position="751"/>
    </location>
</feature>
<dbReference type="Pfam" id="PF00004">
    <property type="entry name" value="AAA"/>
    <property type="match status" value="1"/>
</dbReference>
<reference evidence="6 7" key="1">
    <citation type="submission" date="2018-04" db="EMBL/GenBank/DDBJ databases">
        <title>Whole genome sequencing of Morganella morganii AR_0133.</title>
        <authorList>
            <person name="Conlan S."/>
            <person name="Thomas P.J."/>
            <person name="Mullikin J."/>
            <person name="Frank K.M."/>
            <person name="Segre J.A."/>
        </authorList>
    </citation>
    <scope>NUCLEOTIDE SEQUENCE [LARGE SCALE GENOMIC DNA]</scope>
    <source>
        <strain evidence="6 7">AR_0133</strain>
    </source>
</reference>
<feature type="domain" description="AAA+ ATPase" evidence="4">
    <location>
        <begin position="489"/>
        <end position="646"/>
    </location>
</feature>
<dbReference type="CDD" id="cd00009">
    <property type="entry name" value="AAA"/>
    <property type="match status" value="1"/>
</dbReference>
<dbReference type="Pfam" id="PF07724">
    <property type="entry name" value="AAA_2"/>
    <property type="match status" value="1"/>
</dbReference>
<evidence type="ECO:0000313" key="7">
    <source>
        <dbReference type="Proteomes" id="UP000244682"/>
    </source>
</evidence>
<dbReference type="EMBL" id="CP028956">
    <property type="protein sequence ID" value="AWC95661.1"/>
    <property type="molecule type" value="Genomic_DNA"/>
</dbReference>
<dbReference type="PANTHER" id="PTHR11638">
    <property type="entry name" value="ATP-DEPENDENT CLP PROTEASE"/>
    <property type="match status" value="1"/>
</dbReference>
<dbReference type="CDD" id="cd19499">
    <property type="entry name" value="RecA-like_ClpB_Hsp104-like"/>
    <property type="match status" value="1"/>
</dbReference>
<dbReference type="InterPro" id="IPR003959">
    <property type="entry name" value="ATPase_AAA_core"/>
</dbReference>
<dbReference type="AlphaFoldDB" id="A0AAU8ZR39"/>
<dbReference type="SMART" id="SM00382">
    <property type="entry name" value="AAA"/>
    <property type="match status" value="2"/>
</dbReference>